<evidence type="ECO:0000313" key="2">
    <source>
        <dbReference type="Proteomes" id="UP000828390"/>
    </source>
</evidence>
<accession>A0A9D4D7M7</accession>
<gene>
    <name evidence="1" type="ORF">DPMN_047209</name>
</gene>
<reference evidence="1" key="2">
    <citation type="submission" date="2020-11" db="EMBL/GenBank/DDBJ databases">
        <authorList>
            <person name="McCartney M.A."/>
            <person name="Auch B."/>
            <person name="Kono T."/>
            <person name="Mallez S."/>
            <person name="Becker A."/>
            <person name="Gohl D.M."/>
            <person name="Silverstein K.A.T."/>
            <person name="Koren S."/>
            <person name="Bechman K.B."/>
            <person name="Herman A."/>
            <person name="Abrahante J.E."/>
            <person name="Garbe J."/>
        </authorList>
    </citation>
    <scope>NUCLEOTIDE SEQUENCE</scope>
    <source>
        <strain evidence="1">Duluth1</strain>
        <tissue evidence="1">Whole animal</tissue>
    </source>
</reference>
<proteinExistence type="predicted"/>
<dbReference type="EMBL" id="JAIWYP010000011">
    <property type="protein sequence ID" value="KAH3740503.1"/>
    <property type="molecule type" value="Genomic_DNA"/>
</dbReference>
<name>A0A9D4D7M7_DREPO</name>
<keyword evidence="2" id="KW-1185">Reference proteome</keyword>
<organism evidence="1 2">
    <name type="scientific">Dreissena polymorpha</name>
    <name type="common">Zebra mussel</name>
    <name type="synonym">Mytilus polymorpha</name>
    <dbReference type="NCBI Taxonomy" id="45954"/>
    <lineage>
        <taxon>Eukaryota</taxon>
        <taxon>Metazoa</taxon>
        <taxon>Spiralia</taxon>
        <taxon>Lophotrochozoa</taxon>
        <taxon>Mollusca</taxon>
        <taxon>Bivalvia</taxon>
        <taxon>Autobranchia</taxon>
        <taxon>Heteroconchia</taxon>
        <taxon>Euheterodonta</taxon>
        <taxon>Imparidentia</taxon>
        <taxon>Neoheterodontei</taxon>
        <taxon>Myida</taxon>
        <taxon>Dreissenoidea</taxon>
        <taxon>Dreissenidae</taxon>
        <taxon>Dreissena</taxon>
    </lineage>
</organism>
<dbReference type="Proteomes" id="UP000828390">
    <property type="component" value="Unassembled WGS sequence"/>
</dbReference>
<sequence length="82" mass="9006">MCVKCGHIIKTLSSLFLGRTTTCCLLKDLKNAPTEGFQPVTSWSLGGHHIHIVTEGIEPVTFWSQGGHHIHIVTEEIEPVTS</sequence>
<protein>
    <submittedName>
        <fullName evidence="1">Uncharacterized protein</fullName>
    </submittedName>
</protein>
<evidence type="ECO:0000313" key="1">
    <source>
        <dbReference type="EMBL" id="KAH3740503.1"/>
    </source>
</evidence>
<comment type="caution">
    <text evidence="1">The sequence shown here is derived from an EMBL/GenBank/DDBJ whole genome shotgun (WGS) entry which is preliminary data.</text>
</comment>
<dbReference type="AlphaFoldDB" id="A0A9D4D7M7"/>
<reference evidence="1" key="1">
    <citation type="journal article" date="2019" name="bioRxiv">
        <title>The Genome of the Zebra Mussel, Dreissena polymorpha: A Resource for Invasive Species Research.</title>
        <authorList>
            <person name="McCartney M.A."/>
            <person name="Auch B."/>
            <person name="Kono T."/>
            <person name="Mallez S."/>
            <person name="Zhang Y."/>
            <person name="Obille A."/>
            <person name="Becker A."/>
            <person name="Abrahante J.E."/>
            <person name="Garbe J."/>
            <person name="Badalamenti J.P."/>
            <person name="Herman A."/>
            <person name="Mangelson H."/>
            <person name="Liachko I."/>
            <person name="Sullivan S."/>
            <person name="Sone E.D."/>
            <person name="Koren S."/>
            <person name="Silverstein K.A.T."/>
            <person name="Beckman K.B."/>
            <person name="Gohl D.M."/>
        </authorList>
    </citation>
    <scope>NUCLEOTIDE SEQUENCE</scope>
    <source>
        <strain evidence="1">Duluth1</strain>
        <tissue evidence="1">Whole animal</tissue>
    </source>
</reference>